<dbReference type="Gene3D" id="1.50.10.10">
    <property type="match status" value="1"/>
</dbReference>
<feature type="active site" description="Nucleophile" evidence="3">
    <location>
        <position position="112"/>
    </location>
</feature>
<feature type="binding site" evidence="4">
    <location>
        <position position="233"/>
    </location>
    <ligand>
        <name>substrate</name>
    </ligand>
</feature>
<evidence type="ECO:0000256" key="1">
    <source>
        <dbReference type="ARBA" id="ARBA00022801"/>
    </source>
</evidence>
<organism evidence="5 6">
    <name type="scientific">Paenibacillus uliginis N3/975</name>
    <dbReference type="NCBI Taxonomy" id="1313296"/>
    <lineage>
        <taxon>Bacteria</taxon>
        <taxon>Bacillati</taxon>
        <taxon>Bacillota</taxon>
        <taxon>Bacilli</taxon>
        <taxon>Bacillales</taxon>
        <taxon>Paenibacillaceae</taxon>
        <taxon>Paenibacillus</taxon>
    </lineage>
</organism>
<sequence>MKQIKDEGIQDAGRYDRTPQLTKERCKEAMDFILGQVDRNLETFEGTFPSEASTNNIYRQVGNTEWTPAFWTGMLWLAYETTGDEKYRLAAENQLGSYKQRVEERRYTDTHDLGFLYTLSCVSAYKLTGNEEAKQLALAAAELLYFRYLDKAGIIQAWGNLSDPRQRGRMIIDCLMNLPLLYWASEVSGEHKYHDAAASHVQMAAQYLIREDASSFHTFYMDTETGEPKYGSTSQGYADDSCWSRGQAWGMYGFPLSYGYTDDFELIELTKKITNYFLNRLPQDYVSYWDLIFTEGEEERDSSAAAIAVCGLLETAGHLPLADSLKRLYENAALLILESLIDNYMTRETPESNGILLHAVYSKPGNNGVDECCIWGDYYMYEALVRVTKDWKPYW</sequence>
<dbReference type="InterPro" id="IPR010905">
    <property type="entry name" value="Glyco_hydro_88"/>
</dbReference>
<dbReference type="InterPro" id="IPR012341">
    <property type="entry name" value="6hp_glycosidase-like_sf"/>
</dbReference>
<dbReference type="EMBL" id="LT840184">
    <property type="protein sequence ID" value="SMF75960.1"/>
    <property type="molecule type" value="Genomic_DNA"/>
</dbReference>
<evidence type="ECO:0000256" key="4">
    <source>
        <dbReference type="PIRSR" id="PIRSR610905-2"/>
    </source>
</evidence>
<dbReference type="RefSeq" id="WP_208918229.1">
    <property type="nucleotide sequence ID" value="NZ_LT840184.1"/>
</dbReference>
<dbReference type="GO" id="GO:0000272">
    <property type="term" value="P:polysaccharide catabolic process"/>
    <property type="evidence" value="ECO:0007669"/>
    <property type="project" value="TreeGrafter"/>
</dbReference>
<comment type="similarity">
    <text evidence="2">Belongs to the glycosyl hydrolase 88 family.</text>
</comment>
<dbReference type="PANTHER" id="PTHR36845">
    <property type="entry name" value="HYDROLASE, PUTATIVE (AFU_ORTHOLOGUE AFUA_7G05090)-RELATED"/>
    <property type="match status" value="1"/>
</dbReference>
<feature type="binding site" evidence="4">
    <location>
        <position position="245"/>
    </location>
    <ligand>
        <name>substrate</name>
    </ligand>
</feature>
<evidence type="ECO:0000256" key="2">
    <source>
        <dbReference type="ARBA" id="ARBA00038358"/>
    </source>
</evidence>
<name>A0A1X7GWT8_9BACL</name>
<evidence type="ECO:0000313" key="6">
    <source>
        <dbReference type="Proteomes" id="UP000192940"/>
    </source>
</evidence>
<keyword evidence="1 5" id="KW-0378">Hydrolase</keyword>
<accession>A0A1X7GWT8</accession>
<dbReference type="InterPro" id="IPR052369">
    <property type="entry name" value="UG_Glycosaminoglycan_Hydrolase"/>
</dbReference>
<gene>
    <name evidence="5" type="ORF">SAMN05661091_1262</name>
</gene>
<feature type="binding site" evidence="4">
    <location>
        <position position="231"/>
    </location>
    <ligand>
        <name>substrate</name>
    </ligand>
</feature>
<keyword evidence="6" id="KW-1185">Reference proteome</keyword>
<feature type="active site" description="Proton donor" evidence="3">
    <location>
        <position position="173"/>
    </location>
</feature>
<dbReference type="GO" id="GO:0052757">
    <property type="term" value="F:chondroitin hydrolase activity"/>
    <property type="evidence" value="ECO:0007669"/>
    <property type="project" value="TreeGrafter"/>
</dbReference>
<dbReference type="PANTHER" id="PTHR36845:SF1">
    <property type="entry name" value="HYDROLASE, PUTATIVE (AFU_ORTHOLOGUE AFUA_7G05090)-RELATED"/>
    <property type="match status" value="1"/>
</dbReference>
<dbReference type="AlphaFoldDB" id="A0A1X7GWT8"/>
<dbReference type="STRING" id="1313296.SAMN05661091_1262"/>
<evidence type="ECO:0000256" key="3">
    <source>
        <dbReference type="PIRSR" id="PIRSR610905-1"/>
    </source>
</evidence>
<dbReference type="Proteomes" id="UP000192940">
    <property type="component" value="Chromosome I"/>
</dbReference>
<feature type="binding site" evidence="4">
    <location>
        <position position="112"/>
    </location>
    <ligand>
        <name>substrate</name>
    </ligand>
</feature>
<feature type="binding site" evidence="4">
    <location>
        <position position="362"/>
    </location>
    <ligand>
        <name>substrate</name>
    </ligand>
</feature>
<feature type="binding site" evidence="4">
    <location>
        <position position="173"/>
    </location>
    <ligand>
        <name>substrate</name>
    </ligand>
</feature>
<dbReference type="SUPFAM" id="SSF48208">
    <property type="entry name" value="Six-hairpin glycosidases"/>
    <property type="match status" value="1"/>
</dbReference>
<evidence type="ECO:0000313" key="5">
    <source>
        <dbReference type="EMBL" id="SMF75960.1"/>
    </source>
</evidence>
<feature type="binding site" evidence="4">
    <location>
        <position position="249"/>
    </location>
    <ligand>
        <name>substrate</name>
    </ligand>
</feature>
<dbReference type="InterPro" id="IPR008928">
    <property type="entry name" value="6-hairpin_glycosidase_sf"/>
</dbReference>
<reference evidence="5 6" key="1">
    <citation type="submission" date="2017-04" db="EMBL/GenBank/DDBJ databases">
        <authorList>
            <person name="Afonso C.L."/>
            <person name="Miller P.J."/>
            <person name="Scott M.A."/>
            <person name="Spackman E."/>
            <person name="Goraichik I."/>
            <person name="Dimitrov K.M."/>
            <person name="Suarez D.L."/>
            <person name="Swayne D.E."/>
        </authorList>
    </citation>
    <scope>NUCLEOTIDE SEQUENCE [LARGE SCALE GENOMIC DNA]</scope>
    <source>
        <strain evidence="5 6">N3/975</strain>
    </source>
</reference>
<proteinExistence type="inferred from homology"/>
<dbReference type="Pfam" id="PF07470">
    <property type="entry name" value="Glyco_hydro_88"/>
    <property type="match status" value="1"/>
</dbReference>
<protein>
    <submittedName>
        <fullName evidence="5">Unsaturated chondroitin disaccharide hydrolase</fullName>
    </submittedName>
</protein>